<dbReference type="Proteomes" id="UP000032735">
    <property type="component" value="Chromosome"/>
</dbReference>
<accession>A0A068QYC1</accession>
<dbReference type="KEGG" id="xpo:XPG1_0104"/>
<keyword evidence="2" id="KW-1185">Reference proteome</keyword>
<protein>
    <submittedName>
        <fullName evidence="1">Uncharacterized protein</fullName>
    </submittedName>
</protein>
<dbReference type="EMBL" id="FO704551">
    <property type="protein sequence ID" value="CDG19759.1"/>
    <property type="molecule type" value="Genomic_DNA"/>
</dbReference>
<dbReference type="HOGENOM" id="CLU_3278967_0_0_6"/>
<name>A0A068QYC1_9GAMM</name>
<dbReference type="AlphaFoldDB" id="A0A068QYC1"/>
<reference evidence="1 2" key="1">
    <citation type="submission" date="2013-07" db="EMBL/GenBank/DDBJ databases">
        <authorList>
            <person name="Genoscope - CEA"/>
        </authorList>
    </citation>
    <scope>NUCLEOTIDE SEQUENCE [LARGE SCALE GENOMIC DNA]</scope>
    <source>
        <strain evidence="1 2">G6</strain>
    </source>
</reference>
<gene>
    <name evidence="1" type="ORF">XPG1_0104</name>
</gene>
<proteinExistence type="predicted"/>
<evidence type="ECO:0000313" key="1">
    <source>
        <dbReference type="EMBL" id="CDG19759.1"/>
    </source>
</evidence>
<evidence type="ECO:0000313" key="2">
    <source>
        <dbReference type="Proteomes" id="UP000032735"/>
    </source>
</evidence>
<organism evidence="1 2">
    <name type="scientific">Xenorhabdus poinarii G6</name>
    <dbReference type="NCBI Taxonomy" id="1354304"/>
    <lineage>
        <taxon>Bacteria</taxon>
        <taxon>Pseudomonadati</taxon>
        <taxon>Pseudomonadota</taxon>
        <taxon>Gammaproteobacteria</taxon>
        <taxon>Enterobacterales</taxon>
        <taxon>Morganellaceae</taxon>
        <taxon>Xenorhabdus</taxon>
    </lineage>
</organism>
<sequence length="41" mass="4716">MHILTFAEHAKQLYASQQGLCPPKIFEPLQSRLLSAERFKS</sequence>